<evidence type="ECO:0000313" key="3">
    <source>
        <dbReference type="Proteomes" id="UP000678374"/>
    </source>
</evidence>
<sequence>MLRRDLFRSFFGFVLSSVNLGANSAIVGDSAGFRVLWFDFIGQMSSYRFDQEGGERVLRALAYVRSYHAGMPGGGGYFELVPEKGEVDWGKRFPSNVQGYHWQRVGGVGQVNVEDYGATGDGVTDDSDAFHRAIHSGANSVVIPPARVAYIVGGVPLPTGITISGIGYRRVYSPSGPENYGGRLPLIHLAPRAHHVFLPSGLNTIQRLSLWGRRDTDVFGRGDMNGITFEDVSVANFRYGFGSAGAYWRNSRFTRCHATKCVVGLGSAVDSHFISCEINANDVGIEMLRGANDNTFMGTKCEWNSLNWRFVGARNVTIVGGVTDRAVGRFGFEIRDSEVAISGSVIRRNGRAGDGAHFKCAGDGLLLLSSVIVRSGADDHGRSVQLAPVACFDLLDASGNFRLTVSACDFDERSVRCVGDNQGRSVCFSH</sequence>
<dbReference type="InterPro" id="IPR024535">
    <property type="entry name" value="RHGA/B-epi-like_pectate_lyase"/>
</dbReference>
<dbReference type="Gene3D" id="2.160.20.10">
    <property type="entry name" value="Single-stranded right-handed beta-helix, Pectin lyase-like"/>
    <property type="match status" value="1"/>
</dbReference>
<accession>A0A941BGK6</accession>
<dbReference type="EMBL" id="JAGQDE010000011">
    <property type="protein sequence ID" value="MBQ0959921.1"/>
    <property type="molecule type" value="Genomic_DNA"/>
</dbReference>
<dbReference type="AlphaFoldDB" id="A0A941BGK6"/>
<proteinExistence type="predicted"/>
<reference evidence="2" key="1">
    <citation type="submission" date="2021-04" db="EMBL/GenBank/DDBJ databases">
        <title>The genome sequence of Ideonella sp. 4Y11.</title>
        <authorList>
            <person name="Liu Y."/>
        </authorList>
    </citation>
    <scope>NUCLEOTIDE SEQUENCE</scope>
    <source>
        <strain evidence="2">4Y11</strain>
    </source>
</reference>
<dbReference type="InterPro" id="IPR012334">
    <property type="entry name" value="Pectin_lyas_fold"/>
</dbReference>
<dbReference type="RefSeq" id="WP_210802602.1">
    <property type="nucleotide sequence ID" value="NZ_JAGQDE010000011.1"/>
</dbReference>
<dbReference type="InterPro" id="IPR011050">
    <property type="entry name" value="Pectin_lyase_fold/virulence"/>
</dbReference>
<evidence type="ECO:0000259" key="1">
    <source>
        <dbReference type="Pfam" id="PF12708"/>
    </source>
</evidence>
<name>A0A941BGK6_9BURK</name>
<keyword evidence="3" id="KW-1185">Reference proteome</keyword>
<feature type="domain" description="Rhamnogalacturonase A/B/Epimerase-like pectate lyase" evidence="1">
    <location>
        <begin position="111"/>
        <end position="138"/>
    </location>
</feature>
<organism evidence="2 3">
    <name type="scientific">Ideonella aquatica</name>
    <dbReference type="NCBI Taxonomy" id="2824119"/>
    <lineage>
        <taxon>Bacteria</taxon>
        <taxon>Pseudomonadati</taxon>
        <taxon>Pseudomonadota</taxon>
        <taxon>Betaproteobacteria</taxon>
        <taxon>Burkholderiales</taxon>
        <taxon>Sphaerotilaceae</taxon>
        <taxon>Ideonella</taxon>
    </lineage>
</organism>
<dbReference type="Proteomes" id="UP000678374">
    <property type="component" value="Unassembled WGS sequence"/>
</dbReference>
<gene>
    <name evidence="2" type="ORF">KAK06_13290</name>
</gene>
<comment type="caution">
    <text evidence="2">The sequence shown here is derived from an EMBL/GenBank/DDBJ whole genome shotgun (WGS) entry which is preliminary data.</text>
</comment>
<protein>
    <recommendedName>
        <fullName evidence="1">Rhamnogalacturonase A/B/Epimerase-like pectate lyase domain-containing protein</fullName>
    </recommendedName>
</protein>
<dbReference type="Pfam" id="PF12708">
    <property type="entry name" value="Pect-lyase_RHGA_epim"/>
    <property type="match status" value="1"/>
</dbReference>
<evidence type="ECO:0000313" key="2">
    <source>
        <dbReference type="EMBL" id="MBQ0959921.1"/>
    </source>
</evidence>
<dbReference type="SUPFAM" id="SSF51126">
    <property type="entry name" value="Pectin lyase-like"/>
    <property type="match status" value="1"/>
</dbReference>